<dbReference type="InterPro" id="IPR036986">
    <property type="entry name" value="S4_RNA-bd_sf"/>
</dbReference>
<keyword evidence="2 6" id="KW-0694">RNA-binding</keyword>
<evidence type="ECO:0000259" key="8">
    <source>
        <dbReference type="SMART" id="SM00363"/>
    </source>
</evidence>
<keyword evidence="3 7" id="KW-0413">Isomerase</keyword>
<proteinExistence type="inferred from homology"/>
<name>A0A1E2V9M2_9GAMM</name>
<dbReference type="InterPro" id="IPR006145">
    <property type="entry name" value="PsdUridine_synth_RsuA/RluA"/>
</dbReference>
<dbReference type="EC" id="5.4.99.-" evidence="7"/>
<organism evidence="9 10">
    <name type="scientific">Terasakiispira papahanaumokuakeensis</name>
    <dbReference type="NCBI Taxonomy" id="197479"/>
    <lineage>
        <taxon>Bacteria</taxon>
        <taxon>Pseudomonadati</taxon>
        <taxon>Pseudomonadota</taxon>
        <taxon>Gammaproteobacteria</taxon>
        <taxon>Oceanospirillales</taxon>
        <taxon>Terasakiispira</taxon>
    </lineage>
</organism>
<comment type="similarity">
    <text evidence="1 7">Belongs to the pseudouridine synthase RsuA family.</text>
</comment>
<evidence type="ECO:0000256" key="6">
    <source>
        <dbReference type="PROSITE-ProRule" id="PRU00182"/>
    </source>
</evidence>
<comment type="catalytic activity">
    <reaction evidence="4">
        <text>uridine(516) in 16S rRNA = pseudouridine(516) in 16S rRNA</text>
        <dbReference type="Rhea" id="RHEA:38867"/>
        <dbReference type="Rhea" id="RHEA-COMP:10089"/>
        <dbReference type="Rhea" id="RHEA-COMP:10090"/>
        <dbReference type="ChEBI" id="CHEBI:65314"/>
        <dbReference type="ChEBI" id="CHEBI:65315"/>
        <dbReference type="EC" id="5.4.99.19"/>
    </reaction>
</comment>
<dbReference type="PROSITE" id="PS50889">
    <property type="entry name" value="S4"/>
    <property type="match status" value="1"/>
</dbReference>
<evidence type="ECO:0000256" key="3">
    <source>
        <dbReference type="ARBA" id="ARBA00023235"/>
    </source>
</evidence>
<evidence type="ECO:0000313" key="10">
    <source>
        <dbReference type="Proteomes" id="UP000094291"/>
    </source>
</evidence>
<dbReference type="InterPro" id="IPR020103">
    <property type="entry name" value="PsdUridine_synth_cat_dom_sf"/>
</dbReference>
<dbReference type="InterPro" id="IPR050343">
    <property type="entry name" value="RsuA_PseudoU_synthase"/>
</dbReference>
<evidence type="ECO:0000256" key="2">
    <source>
        <dbReference type="ARBA" id="ARBA00022884"/>
    </source>
</evidence>
<dbReference type="NCBIfam" id="TIGR00093">
    <property type="entry name" value="pseudouridine synthase"/>
    <property type="match status" value="1"/>
</dbReference>
<dbReference type="Pfam" id="PF00849">
    <property type="entry name" value="PseudoU_synth_2"/>
    <property type="match status" value="1"/>
</dbReference>
<keyword evidence="10" id="KW-1185">Reference proteome</keyword>
<dbReference type="PANTHER" id="PTHR47683">
    <property type="entry name" value="PSEUDOURIDINE SYNTHASE FAMILY PROTEIN-RELATED"/>
    <property type="match status" value="1"/>
</dbReference>
<dbReference type="GO" id="GO:0000455">
    <property type="term" value="P:enzyme-directed rRNA pseudouridine synthesis"/>
    <property type="evidence" value="ECO:0007669"/>
    <property type="project" value="UniProtKB-ARBA"/>
</dbReference>
<dbReference type="InterPro" id="IPR020094">
    <property type="entry name" value="TruA/RsuA/RluB/E/F_N"/>
</dbReference>
<evidence type="ECO:0000256" key="5">
    <source>
        <dbReference type="ARBA" id="ARBA00037590"/>
    </source>
</evidence>
<dbReference type="PROSITE" id="PS01149">
    <property type="entry name" value="PSI_RSU"/>
    <property type="match status" value="1"/>
</dbReference>
<dbReference type="InterPro" id="IPR002942">
    <property type="entry name" value="S4_RNA-bd"/>
</dbReference>
<accession>A0A1E2V9M2</accession>
<dbReference type="Gene3D" id="3.10.290.10">
    <property type="entry name" value="RNA-binding S4 domain"/>
    <property type="match status" value="1"/>
</dbReference>
<feature type="domain" description="RNA-binding S4" evidence="8">
    <location>
        <begin position="1"/>
        <end position="60"/>
    </location>
</feature>
<dbReference type="Proteomes" id="UP000094291">
    <property type="component" value="Unassembled WGS sequence"/>
</dbReference>
<dbReference type="CDD" id="cd02553">
    <property type="entry name" value="PseudoU_synth_RsuA"/>
    <property type="match status" value="1"/>
</dbReference>
<comment type="caution">
    <text evidence="9">The sequence shown here is derived from an EMBL/GenBank/DDBJ whole genome shotgun (WGS) entry which is preliminary data.</text>
</comment>
<dbReference type="InterPro" id="IPR018496">
    <property type="entry name" value="PsdUridine_synth_RsuA/RluB_CS"/>
</dbReference>
<dbReference type="OrthoDB" id="9807213at2"/>
<dbReference type="Gene3D" id="3.30.70.580">
    <property type="entry name" value="Pseudouridine synthase I, catalytic domain, N-terminal subdomain"/>
    <property type="match status" value="1"/>
</dbReference>
<dbReference type="GO" id="GO:0160136">
    <property type="term" value="F:16S rRNA pseudouridine(516) synthase activity"/>
    <property type="evidence" value="ECO:0007669"/>
    <property type="project" value="UniProtKB-EC"/>
</dbReference>
<comment type="function">
    <text evidence="5">Responsible for synthesis of pseudouridine from uracil-516 in 16S ribosomal RNA.</text>
</comment>
<dbReference type="Gene3D" id="3.30.70.1560">
    <property type="entry name" value="Alpha-L RNA-binding motif"/>
    <property type="match status" value="1"/>
</dbReference>
<evidence type="ECO:0000313" key="9">
    <source>
        <dbReference type="EMBL" id="ODC03708.1"/>
    </source>
</evidence>
<dbReference type="NCBIfam" id="NF008097">
    <property type="entry name" value="PRK10839.1"/>
    <property type="match status" value="1"/>
</dbReference>
<dbReference type="RefSeq" id="WP_068998157.1">
    <property type="nucleotide sequence ID" value="NZ_MDTQ01000001.1"/>
</dbReference>
<dbReference type="PANTHER" id="PTHR47683:SF4">
    <property type="entry name" value="PSEUDOURIDINE SYNTHASE"/>
    <property type="match status" value="1"/>
</dbReference>
<sequence length="238" mass="26577">MRLDKFLCDNTDLTRTYARRELQQGQVTVNGAVVKKGALQLAADDEVVWGGEVITPQGLRYLMLYKPEGYICSNVDELYPSVMNLIQLPAKSQLHVAGRLDADTTGLVLITDDGQWSHRITSPHHACDKVYRIDLAEPLISEAEQYCRDGLMLHGETTPTRPAHLERISETQVLLTIQEGRHHQVKRMMAALGNRVVALHREQVGAVKLDPDLKKAHWRMLTVKEIDALAPSTVAGTP</sequence>
<dbReference type="GO" id="GO:0003723">
    <property type="term" value="F:RNA binding"/>
    <property type="evidence" value="ECO:0007669"/>
    <property type="project" value="UniProtKB-KW"/>
</dbReference>
<dbReference type="SUPFAM" id="SSF55174">
    <property type="entry name" value="Alpha-L RNA-binding motif"/>
    <property type="match status" value="1"/>
</dbReference>
<dbReference type="STRING" id="197479.BFW38_09305"/>
<dbReference type="AlphaFoldDB" id="A0A1E2V9M2"/>
<dbReference type="Pfam" id="PF01479">
    <property type="entry name" value="S4"/>
    <property type="match status" value="1"/>
</dbReference>
<reference evidence="9 10" key="1">
    <citation type="submission" date="2016-08" db="EMBL/GenBank/DDBJ databases">
        <authorList>
            <person name="Seilhamer J.J."/>
        </authorList>
    </citation>
    <scope>NUCLEOTIDE SEQUENCE [LARGE SCALE GENOMIC DNA]</scope>
    <source>
        <strain evidence="9 10">PH27A</strain>
    </source>
</reference>
<dbReference type="SUPFAM" id="SSF55120">
    <property type="entry name" value="Pseudouridine synthase"/>
    <property type="match status" value="1"/>
</dbReference>
<dbReference type="SMART" id="SM00363">
    <property type="entry name" value="S4"/>
    <property type="match status" value="1"/>
</dbReference>
<evidence type="ECO:0000256" key="4">
    <source>
        <dbReference type="ARBA" id="ARBA00036749"/>
    </source>
</evidence>
<dbReference type="CDD" id="cd00165">
    <property type="entry name" value="S4"/>
    <property type="match status" value="1"/>
</dbReference>
<evidence type="ECO:0000256" key="7">
    <source>
        <dbReference type="RuleBase" id="RU003887"/>
    </source>
</evidence>
<protein>
    <recommendedName>
        <fullName evidence="7">Pseudouridine synthase</fullName>
        <ecNumber evidence="7">5.4.99.-</ecNumber>
    </recommendedName>
</protein>
<dbReference type="EMBL" id="MDTQ01000001">
    <property type="protein sequence ID" value="ODC03708.1"/>
    <property type="molecule type" value="Genomic_DNA"/>
</dbReference>
<dbReference type="InterPro" id="IPR000748">
    <property type="entry name" value="PsdUridine_synth_RsuA/RluB/E/F"/>
</dbReference>
<dbReference type="InterPro" id="IPR042092">
    <property type="entry name" value="PsdUridine_s_RsuA/RluB/E/F_cat"/>
</dbReference>
<evidence type="ECO:0000256" key="1">
    <source>
        <dbReference type="ARBA" id="ARBA00008348"/>
    </source>
</evidence>
<gene>
    <name evidence="9" type="ORF">BFW38_09305</name>
</gene>